<protein>
    <submittedName>
        <fullName evidence="2">Uncharacterized protein</fullName>
    </submittedName>
</protein>
<evidence type="ECO:0000313" key="2">
    <source>
        <dbReference type="EMBL" id="CAA9381819.1"/>
    </source>
</evidence>
<reference evidence="2" key="1">
    <citation type="submission" date="2020-02" db="EMBL/GenBank/DDBJ databases">
        <authorList>
            <person name="Meier V. D."/>
        </authorList>
    </citation>
    <scope>NUCLEOTIDE SEQUENCE</scope>
    <source>
        <strain evidence="2">AVDCRST_MAG22</strain>
    </source>
</reference>
<name>A0A6J4N9U7_9ACTN</name>
<feature type="region of interest" description="Disordered" evidence="1">
    <location>
        <begin position="66"/>
        <end position="88"/>
    </location>
</feature>
<accession>A0A6J4N9U7</accession>
<proteinExistence type="predicted"/>
<gene>
    <name evidence="2" type="ORF">AVDCRST_MAG22-8</name>
</gene>
<evidence type="ECO:0000256" key="1">
    <source>
        <dbReference type="SAM" id="MobiDB-lite"/>
    </source>
</evidence>
<feature type="region of interest" description="Disordered" evidence="1">
    <location>
        <begin position="1"/>
        <end position="46"/>
    </location>
</feature>
<dbReference type="EMBL" id="CADCUV010000002">
    <property type="protein sequence ID" value="CAA9381819.1"/>
    <property type="molecule type" value="Genomic_DNA"/>
</dbReference>
<organism evidence="2">
    <name type="scientific">uncultured Rubrobacteraceae bacterium</name>
    <dbReference type="NCBI Taxonomy" id="349277"/>
    <lineage>
        <taxon>Bacteria</taxon>
        <taxon>Bacillati</taxon>
        <taxon>Actinomycetota</taxon>
        <taxon>Rubrobacteria</taxon>
        <taxon>Rubrobacterales</taxon>
        <taxon>Rubrobacteraceae</taxon>
        <taxon>environmental samples</taxon>
    </lineage>
</organism>
<dbReference type="AlphaFoldDB" id="A0A6J4N9U7"/>
<sequence>MKPLPGAVVAGSGSNKEPSASLVRRAAQSLRESREQGPVGNATKPRSSYLALGGYAKFVRYQARSSPVRFGPGPPPYRNAKVPPDRCG</sequence>